<dbReference type="PANTHER" id="PTHR13604">
    <property type="entry name" value="DC12-RELATED"/>
    <property type="match status" value="1"/>
</dbReference>
<dbReference type="GO" id="GO:0008233">
    <property type="term" value="F:peptidase activity"/>
    <property type="evidence" value="ECO:0007669"/>
    <property type="project" value="UniProtKB-KW"/>
</dbReference>
<name>A0A6G9CRZ5_RHOER</name>
<protein>
    <recommendedName>
        <fullName evidence="8">Abasic site processing protein</fullName>
        <ecNumber evidence="8">3.4.-.-</ecNumber>
    </recommendedName>
</protein>
<dbReference type="GO" id="GO:0006508">
    <property type="term" value="P:proteolysis"/>
    <property type="evidence" value="ECO:0007669"/>
    <property type="project" value="UniProtKB-KW"/>
</dbReference>
<dbReference type="AlphaFoldDB" id="A0A6G9CRZ5"/>
<sequence length="296" mass="33107">MDLDPGSVTTASTGAWALGALHRLRLTWSIFSHRWGNGRNRATLGVMCGRYATTADPATLAVELDALDETDHSAPVEADYNVAPTTEVLTVVERHDRENPDSDPTKRIRRMRWGLVPSWTKELGKGPVLFNARADSLAEKPAFRTAFKFKRCLVPMDGWYEWQTEATGGKKAAKIPYYMHPDDGSRLFMAGVWSAWRDPSVENASPVLSCSIVTVDSLGHLEQVHDRMPLALPRDRWEAWLDPDNTVDSALLEPVPDLFERIDVDRVRPLVNSVKNNGHELIEPDVDRAGEQISLL</sequence>
<gene>
    <name evidence="9" type="ORF">G9444_2337</name>
</gene>
<comment type="similarity">
    <text evidence="1 8">Belongs to the SOS response-associated peptidase family.</text>
</comment>
<keyword evidence="2 8" id="KW-0645">Protease</keyword>
<evidence type="ECO:0000256" key="8">
    <source>
        <dbReference type="RuleBase" id="RU364100"/>
    </source>
</evidence>
<evidence type="ECO:0000313" key="9">
    <source>
        <dbReference type="EMBL" id="QIP39580.1"/>
    </source>
</evidence>
<evidence type="ECO:0000313" key="10">
    <source>
        <dbReference type="Proteomes" id="UP000502345"/>
    </source>
</evidence>
<dbReference type="Pfam" id="PF02586">
    <property type="entry name" value="SRAP"/>
    <property type="match status" value="1"/>
</dbReference>
<organism evidence="9 10">
    <name type="scientific">Rhodococcus erythropolis</name>
    <name type="common">Arthrobacter picolinophilus</name>
    <dbReference type="NCBI Taxonomy" id="1833"/>
    <lineage>
        <taxon>Bacteria</taxon>
        <taxon>Bacillati</taxon>
        <taxon>Actinomycetota</taxon>
        <taxon>Actinomycetes</taxon>
        <taxon>Mycobacteriales</taxon>
        <taxon>Nocardiaceae</taxon>
        <taxon>Rhodococcus</taxon>
        <taxon>Rhodococcus erythropolis group</taxon>
    </lineage>
</organism>
<evidence type="ECO:0000256" key="4">
    <source>
        <dbReference type="ARBA" id="ARBA00022801"/>
    </source>
</evidence>
<keyword evidence="6" id="KW-0238">DNA-binding</keyword>
<proteinExistence type="inferred from homology"/>
<keyword evidence="4 8" id="KW-0378">Hydrolase</keyword>
<keyword evidence="5" id="KW-0190">Covalent protein-DNA linkage</keyword>
<dbReference type="GO" id="GO:0016829">
    <property type="term" value="F:lyase activity"/>
    <property type="evidence" value="ECO:0007669"/>
    <property type="project" value="UniProtKB-KW"/>
</dbReference>
<evidence type="ECO:0000256" key="3">
    <source>
        <dbReference type="ARBA" id="ARBA00022763"/>
    </source>
</evidence>
<dbReference type="EMBL" id="CP050124">
    <property type="protein sequence ID" value="QIP39580.1"/>
    <property type="molecule type" value="Genomic_DNA"/>
</dbReference>
<dbReference type="Proteomes" id="UP000502345">
    <property type="component" value="Chromosome"/>
</dbReference>
<keyword evidence="3" id="KW-0227">DNA damage</keyword>
<dbReference type="SUPFAM" id="SSF143081">
    <property type="entry name" value="BB1717-like"/>
    <property type="match status" value="1"/>
</dbReference>
<dbReference type="GO" id="GO:0106300">
    <property type="term" value="P:protein-DNA covalent cross-linking repair"/>
    <property type="evidence" value="ECO:0007669"/>
    <property type="project" value="InterPro"/>
</dbReference>
<dbReference type="Gene3D" id="3.90.1680.10">
    <property type="entry name" value="SOS response associated peptidase-like"/>
    <property type="match status" value="1"/>
</dbReference>
<dbReference type="EC" id="3.4.-.-" evidence="8"/>
<dbReference type="GO" id="GO:0003697">
    <property type="term" value="F:single-stranded DNA binding"/>
    <property type="evidence" value="ECO:0007669"/>
    <property type="project" value="InterPro"/>
</dbReference>
<evidence type="ECO:0000256" key="1">
    <source>
        <dbReference type="ARBA" id="ARBA00008136"/>
    </source>
</evidence>
<dbReference type="PANTHER" id="PTHR13604:SF0">
    <property type="entry name" value="ABASIC SITE PROCESSING PROTEIN HMCES"/>
    <property type="match status" value="1"/>
</dbReference>
<evidence type="ECO:0000256" key="2">
    <source>
        <dbReference type="ARBA" id="ARBA00022670"/>
    </source>
</evidence>
<evidence type="ECO:0000256" key="7">
    <source>
        <dbReference type="ARBA" id="ARBA00023239"/>
    </source>
</evidence>
<reference evidence="9 10" key="1">
    <citation type="submission" date="2020-03" db="EMBL/GenBank/DDBJ databases">
        <title>Screen low temperature-resistant strains for efficient degradation of petroleum hydrocarbons under the low temperature.</title>
        <authorList>
            <person name="Wang Y."/>
            <person name="Chen J."/>
        </authorList>
    </citation>
    <scope>NUCLEOTIDE SEQUENCE [LARGE SCALE GENOMIC DNA]</scope>
    <source>
        <strain evidence="9 10">KB1</strain>
    </source>
</reference>
<dbReference type="InterPro" id="IPR036590">
    <property type="entry name" value="SRAP-like"/>
</dbReference>
<evidence type="ECO:0000256" key="6">
    <source>
        <dbReference type="ARBA" id="ARBA00023125"/>
    </source>
</evidence>
<accession>A0A6G9CRZ5</accession>
<evidence type="ECO:0000256" key="5">
    <source>
        <dbReference type="ARBA" id="ARBA00023124"/>
    </source>
</evidence>
<dbReference type="InterPro" id="IPR003738">
    <property type="entry name" value="SRAP"/>
</dbReference>
<keyword evidence="7" id="KW-0456">Lyase</keyword>